<keyword evidence="2" id="KW-1185">Reference proteome</keyword>
<accession>A0A1H9L183</accession>
<dbReference type="EMBL" id="FOEH01000011">
    <property type="protein sequence ID" value="SER05078.1"/>
    <property type="molecule type" value="Genomic_DNA"/>
</dbReference>
<reference evidence="1 2" key="1">
    <citation type="submission" date="2016-10" db="EMBL/GenBank/DDBJ databases">
        <authorList>
            <person name="Varghese N."/>
            <person name="Submissions S."/>
        </authorList>
    </citation>
    <scope>NUCLEOTIDE SEQUENCE [LARGE SCALE GENOMIC DNA]</scope>
    <source>
        <strain evidence="1 2">CGMCC 1.7734</strain>
    </source>
</reference>
<dbReference type="Proteomes" id="UP000198733">
    <property type="component" value="Unassembled WGS sequence"/>
</dbReference>
<gene>
    <name evidence="1" type="ORF">SAMN05216232_0106</name>
</gene>
<name>A0A1H9L183_9BACI</name>
<organism evidence="1 2">
    <name type="scientific">Virgibacillus subterraneus</name>
    <dbReference type="NCBI Taxonomy" id="621109"/>
    <lineage>
        <taxon>Bacteria</taxon>
        <taxon>Bacillati</taxon>
        <taxon>Bacillota</taxon>
        <taxon>Bacilli</taxon>
        <taxon>Bacillales</taxon>
        <taxon>Bacillaceae</taxon>
        <taxon>Virgibacillus</taxon>
    </lineage>
</organism>
<sequence>MVSYLKEETKGNSLVSFLFGSFRISLAYSNCWFKWFNILLYPYVNFFRIKRVKSSAGNTRRFLWEQQQLKIPQEAFFASEESEALATESEVYFWSGVIALEFFGIMSQFISVATIFYKTASYLSTNLITVLITLQNPSTYMPLIHSLVVHKILSSCLYCGYFTKTLCVSWL</sequence>
<proteinExistence type="predicted"/>
<protein>
    <submittedName>
        <fullName evidence="1">Uncharacterized protein</fullName>
    </submittedName>
</protein>
<comment type="caution">
    <text evidence="1">The sequence shown here is derived from an EMBL/GenBank/DDBJ whole genome shotgun (WGS) entry which is preliminary data.</text>
</comment>
<evidence type="ECO:0000313" key="2">
    <source>
        <dbReference type="Proteomes" id="UP000198733"/>
    </source>
</evidence>
<evidence type="ECO:0000313" key="1">
    <source>
        <dbReference type="EMBL" id="SER05078.1"/>
    </source>
</evidence>